<dbReference type="Gene3D" id="1.20.1280.50">
    <property type="match status" value="1"/>
</dbReference>
<evidence type="ECO:0000313" key="1">
    <source>
        <dbReference type="EMBL" id="KIY44781.1"/>
    </source>
</evidence>
<accession>A0A0D7A4F4</accession>
<keyword evidence="2" id="KW-1185">Reference proteome</keyword>
<organism evidence="1 2">
    <name type="scientific">Fistulina hepatica ATCC 64428</name>
    <dbReference type="NCBI Taxonomy" id="1128425"/>
    <lineage>
        <taxon>Eukaryota</taxon>
        <taxon>Fungi</taxon>
        <taxon>Dikarya</taxon>
        <taxon>Basidiomycota</taxon>
        <taxon>Agaricomycotina</taxon>
        <taxon>Agaricomycetes</taxon>
        <taxon>Agaricomycetidae</taxon>
        <taxon>Agaricales</taxon>
        <taxon>Fistulinaceae</taxon>
        <taxon>Fistulina</taxon>
    </lineage>
</organism>
<dbReference type="OrthoDB" id="3021910at2759"/>
<protein>
    <submittedName>
        <fullName evidence="1">Uncharacterized protein</fullName>
    </submittedName>
</protein>
<sequence>MKSSLRRKDHRELNLSRSVARTLKENLGLSGTVPLRPEPLLPRKRCSSGVRREPLDAWQPSPNARLPPPRYQRRWLHNRPVHTLAVELLVYIFMFGTAQDVMFPVVISHVCSEWRRIALQTPTLWQRIALTNSHCMWRERIRRARSCGLNVELHSSVCFGGHTVRLRTDIHSVQWRMHLVTSYVRHWRSLSIHFARYQPLLWNAALSALCLPHESVAANELRELHLVYRDNDDSKEFMLFAGHAPQLCRATIDGIRLTWLSSLFGNLVYLDYRHHGFSCGPNAIHEVLSMLKIYSDRCSCICISTAFADRSDASSSTPLPSG</sequence>
<reference evidence="1 2" key="1">
    <citation type="journal article" date="2015" name="Fungal Genet. Biol.">
        <title>Evolution of novel wood decay mechanisms in Agaricales revealed by the genome sequences of Fistulina hepatica and Cylindrobasidium torrendii.</title>
        <authorList>
            <person name="Floudas D."/>
            <person name="Held B.W."/>
            <person name="Riley R."/>
            <person name="Nagy L.G."/>
            <person name="Koehler G."/>
            <person name="Ransdell A.S."/>
            <person name="Younus H."/>
            <person name="Chow J."/>
            <person name="Chiniquy J."/>
            <person name="Lipzen A."/>
            <person name="Tritt A."/>
            <person name="Sun H."/>
            <person name="Haridas S."/>
            <person name="LaButti K."/>
            <person name="Ohm R.A."/>
            <person name="Kues U."/>
            <person name="Blanchette R.A."/>
            <person name="Grigoriev I.V."/>
            <person name="Minto R.E."/>
            <person name="Hibbett D.S."/>
        </authorList>
    </citation>
    <scope>NUCLEOTIDE SEQUENCE [LARGE SCALE GENOMIC DNA]</scope>
    <source>
        <strain evidence="1 2">ATCC 64428</strain>
    </source>
</reference>
<proteinExistence type="predicted"/>
<dbReference type="AlphaFoldDB" id="A0A0D7A4F4"/>
<dbReference type="Proteomes" id="UP000054144">
    <property type="component" value="Unassembled WGS sequence"/>
</dbReference>
<dbReference type="EMBL" id="KN882065">
    <property type="protein sequence ID" value="KIY44781.1"/>
    <property type="molecule type" value="Genomic_DNA"/>
</dbReference>
<gene>
    <name evidence="1" type="ORF">FISHEDRAFT_77190</name>
</gene>
<name>A0A0D7A4F4_9AGAR</name>
<dbReference type="InterPro" id="IPR036047">
    <property type="entry name" value="F-box-like_dom_sf"/>
</dbReference>
<evidence type="ECO:0000313" key="2">
    <source>
        <dbReference type="Proteomes" id="UP000054144"/>
    </source>
</evidence>
<dbReference type="SUPFAM" id="SSF81383">
    <property type="entry name" value="F-box domain"/>
    <property type="match status" value="1"/>
</dbReference>